<evidence type="ECO:0000256" key="7">
    <source>
        <dbReference type="SAM" id="MobiDB-lite"/>
    </source>
</evidence>
<protein>
    <recommendedName>
        <fullName evidence="6">SURF1-like protein</fullName>
    </recommendedName>
</protein>
<feature type="region of interest" description="Disordered" evidence="7">
    <location>
        <begin position="289"/>
        <end position="358"/>
    </location>
</feature>
<gene>
    <name evidence="8" type="ORF">GCM10022262_06880</name>
</gene>
<comment type="similarity">
    <text evidence="2 6">Belongs to the SURF1 family.</text>
</comment>
<name>A0ABP8EQM7_9MICO</name>
<keyword evidence="5 6" id="KW-0472">Membrane</keyword>
<dbReference type="PANTHER" id="PTHR23427">
    <property type="entry name" value="SURFEIT LOCUS PROTEIN"/>
    <property type="match status" value="1"/>
</dbReference>
<evidence type="ECO:0000256" key="2">
    <source>
        <dbReference type="ARBA" id="ARBA00007165"/>
    </source>
</evidence>
<dbReference type="PANTHER" id="PTHR23427:SF2">
    <property type="entry name" value="SURFEIT LOCUS PROTEIN 1"/>
    <property type="match status" value="1"/>
</dbReference>
<evidence type="ECO:0000256" key="1">
    <source>
        <dbReference type="ARBA" id="ARBA00004370"/>
    </source>
</evidence>
<keyword evidence="3 6" id="KW-0812">Transmembrane</keyword>
<keyword evidence="6" id="KW-1003">Cell membrane</keyword>
<sequence>MSAVGDAAGRRGRYAFLRTRRWVGLIALLVAASVACALLGVWQWGRYAVRHAEAEQVSAVYDAAPVPLEEALRSVTGPVRPDEEWQPVELRGRYLDGGTVLLRNRPVEGTPAVHVVAPFVARTGDGEVLVVVDRGWVPAEVADGGGAVPQPPPGDVTLTARLRDAEAAHERVPPAGQVYTLAPSQVLDAVGGVSDLGAVADVPVLDGYVVAAAESPEAAEAVGRYGRPGSKHAMNISYAFQWWVFSAGMLVALVVLARREAAERSGHGPVRRVSRAEFDEDLEVYTQLQARAQLPTGTHGAAGLETDARDDASRGPRVIEALNPGSGAVSPGFGADPGAEDRATRSPQAPPSSRHLER</sequence>
<dbReference type="Proteomes" id="UP001499841">
    <property type="component" value="Unassembled WGS sequence"/>
</dbReference>
<dbReference type="EMBL" id="BAABBA010000003">
    <property type="protein sequence ID" value="GAA4286329.1"/>
    <property type="molecule type" value="Genomic_DNA"/>
</dbReference>
<dbReference type="Pfam" id="PF02104">
    <property type="entry name" value="SURF1"/>
    <property type="match status" value="1"/>
</dbReference>
<evidence type="ECO:0000313" key="8">
    <source>
        <dbReference type="EMBL" id="GAA4286329.1"/>
    </source>
</evidence>
<organism evidence="8 9">
    <name type="scientific">Georgenia daeguensis</name>
    <dbReference type="NCBI Taxonomy" id="908355"/>
    <lineage>
        <taxon>Bacteria</taxon>
        <taxon>Bacillati</taxon>
        <taxon>Actinomycetota</taxon>
        <taxon>Actinomycetes</taxon>
        <taxon>Micrococcales</taxon>
        <taxon>Bogoriellaceae</taxon>
        <taxon>Georgenia</taxon>
    </lineage>
</organism>
<feature type="transmembrane region" description="Helical" evidence="6">
    <location>
        <begin position="240"/>
        <end position="257"/>
    </location>
</feature>
<comment type="subcellular location">
    <subcellularLocation>
        <location evidence="6">Cell membrane</location>
        <topology evidence="6">Multi-pass membrane protein</topology>
    </subcellularLocation>
    <subcellularLocation>
        <location evidence="1">Membrane</location>
    </subcellularLocation>
</comment>
<keyword evidence="9" id="KW-1185">Reference proteome</keyword>
<evidence type="ECO:0000313" key="9">
    <source>
        <dbReference type="Proteomes" id="UP001499841"/>
    </source>
</evidence>
<dbReference type="RefSeq" id="WP_345037732.1">
    <property type="nucleotide sequence ID" value="NZ_BAABBA010000003.1"/>
</dbReference>
<dbReference type="PROSITE" id="PS50895">
    <property type="entry name" value="SURF1"/>
    <property type="match status" value="1"/>
</dbReference>
<accession>A0ABP8EQM7</accession>
<keyword evidence="4 6" id="KW-1133">Transmembrane helix</keyword>
<evidence type="ECO:0000256" key="6">
    <source>
        <dbReference type="RuleBase" id="RU363076"/>
    </source>
</evidence>
<dbReference type="InterPro" id="IPR002994">
    <property type="entry name" value="Surf1/Shy1"/>
</dbReference>
<evidence type="ECO:0000256" key="5">
    <source>
        <dbReference type="ARBA" id="ARBA00023136"/>
    </source>
</evidence>
<feature type="transmembrane region" description="Helical" evidence="6">
    <location>
        <begin position="21"/>
        <end position="44"/>
    </location>
</feature>
<reference evidence="9" key="1">
    <citation type="journal article" date="2019" name="Int. J. Syst. Evol. Microbiol.">
        <title>The Global Catalogue of Microorganisms (GCM) 10K type strain sequencing project: providing services to taxonomists for standard genome sequencing and annotation.</title>
        <authorList>
            <consortium name="The Broad Institute Genomics Platform"/>
            <consortium name="The Broad Institute Genome Sequencing Center for Infectious Disease"/>
            <person name="Wu L."/>
            <person name="Ma J."/>
        </authorList>
    </citation>
    <scope>NUCLEOTIDE SEQUENCE [LARGE SCALE GENOMIC DNA]</scope>
    <source>
        <strain evidence="9">JCM 17459</strain>
    </source>
</reference>
<evidence type="ECO:0000256" key="4">
    <source>
        <dbReference type="ARBA" id="ARBA00022989"/>
    </source>
</evidence>
<comment type="caution">
    <text evidence="8">The sequence shown here is derived from an EMBL/GenBank/DDBJ whole genome shotgun (WGS) entry which is preliminary data.</text>
</comment>
<proteinExistence type="inferred from homology"/>
<evidence type="ECO:0000256" key="3">
    <source>
        <dbReference type="ARBA" id="ARBA00022692"/>
    </source>
</evidence>
<dbReference type="CDD" id="cd06662">
    <property type="entry name" value="SURF1"/>
    <property type="match status" value="1"/>
</dbReference>
<dbReference type="InterPro" id="IPR045214">
    <property type="entry name" value="Surf1/Surf4"/>
</dbReference>